<organism evidence="1 2">
    <name type="scientific">Microthyrium microscopicum</name>
    <dbReference type="NCBI Taxonomy" id="703497"/>
    <lineage>
        <taxon>Eukaryota</taxon>
        <taxon>Fungi</taxon>
        <taxon>Dikarya</taxon>
        <taxon>Ascomycota</taxon>
        <taxon>Pezizomycotina</taxon>
        <taxon>Dothideomycetes</taxon>
        <taxon>Dothideomycetes incertae sedis</taxon>
        <taxon>Microthyriales</taxon>
        <taxon>Microthyriaceae</taxon>
        <taxon>Microthyrium</taxon>
    </lineage>
</organism>
<name>A0A6A6U5F3_9PEZI</name>
<evidence type="ECO:0000313" key="1">
    <source>
        <dbReference type="EMBL" id="KAF2666667.1"/>
    </source>
</evidence>
<dbReference type="EMBL" id="MU004238">
    <property type="protein sequence ID" value="KAF2666667.1"/>
    <property type="molecule type" value="Genomic_DNA"/>
</dbReference>
<reference evidence="1" key="1">
    <citation type="journal article" date="2020" name="Stud. Mycol.">
        <title>101 Dothideomycetes genomes: a test case for predicting lifestyles and emergence of pathogens.</title>
        <authorList>
            <person name="Haridas S."/>
            <person name="Albert R."/>
            <person name="Binder M."/>
            <person name="Bloem J."/>
            <person name="Labutti K."/>
            <person name="Salamov A."/>
            <person name="Andreopoulos B."/>
            <person name="Baker S."/>
            <person name="Barry K."/>
            <person name="Bills G."/>
            <person name="Bluhm B."/>
            <person name="Cannon C."/>
            <person name="Castanera R."/>
            <person name="Culley D."/>
            <person name="Daum C."/>
            <person name="Ezra D."/>
            <person name="Gonzalez J."/>
            <person name="Henrissat B."/>
            <person name="Kuo A."/>
            <person name="Liang C."/>
            <person name="Lipzen A."/>
            <person name="Lutzoni F."/>
            <person name="Magnuson J."/>
            <person name="Mondo S."/>
            <person name="Nolan M."/>
            <person name="Ohm R."/>
            <person name="Pangilinan J."/>
            <person name="Park H.-J."/>
            <person name="Ramirez L."/>
            <person name="Alfaro M."/>
            <person name="Sun H."/>
            <person name="Tritt A."/>
            <person name="Yoshinaga Y."/>
            <person name="Zwiers L.-H."/>
            <person name="Turgeon B."/>
            <person name="Goodwin S."/>
            <person name="Spatafora J."/>
            <person name="Crous P."/>
            <person name="Grigoriev I."/>
        </authorList>
    </citation>
    <scope>NUCLEOTIDE SEQUENCE</scope>
    <source>
        <strain evidence="1">CBS 115976</strain>
    </source>
</reference>
<dbReference type="AlphaFoldDB" id="A0A6A6U5F3"/>
<keyword evidence="2" id="KW-1185">Reference proteome</keyword>
<evidence type="ECO:0000313" key="2">
    <source>
        <dbReference type="Proteomes" id="UP000799302"/>
    </source>
</evidence>
<proteinExistence type="predicted"/>
<gene>
    <name evidence="1" type="ORF">BT63DRAFT_457622</name>
</gene>
<protein>
    <submittedName>
        <fullName evidence="1">Uncharacterized protein</fullName>
    </submittedName>
</protein>
<accession>A0A6A6U5F3</accession>
<sequence length="150" mass="17546">MSQIPANMTPRQASELARPEGLGAITPLTLAQLLTPKGRLLEQTREQRLQRHRFARRFAQFLGRVGNAYSKKNDHKPYDDFYDAMRAMQVYIRDEEVMWPYSNAQLLQLIRLRQAMVSALSPAPELRAFFDENFRHWGYNEEIRNGTNPH</sequence>
<dbReference type="Proteomes" id="UP000799302">
    <property type="component" value="Unassembled WGS sequence"/>
</dbReference>